<proteinExistence type="predicted"/>
<dbReference type="Gene3D" id="3.40.50.150">
    <property type="entry name" value="Vaccinia Virus protein VP39"/>
    <property type="match status" value="1"/>
</dbReference>
<dbReference type="Gene3D" id="6.20.50.110">
    <property type="entry name" value="Methyltransferase, zinc-binding domain"/>
    <property type="match status" value="1"/>
</dbReference>
<keyword evidence="4" id="KW-1185">Reference proteome</keyword>
<feature type="domain" description="C-methyltransferase" evidence="2">
    <location>
        <begin position="252"/>
        <end position="409"/>
    </location>
</feature>
<evidence type="ECO:0000259" key="1">
    <source>
        <dbReference type="Pfam" id="PF08421"/>
    </source>
</evidence>
<organism evidence="3 4">
    <name type="scientific">Nocardiopsis gilva YIM 90087</name>
    <dbReference type="NCBI Taxonomy" id="1235441"/>
    <lineage>
        <taxon>Bacteria</taxon>
        <taxon>Bacillati</taxon>
        <taxon>Actinomycetota</taxon>
        <taxon>Actinomycetes</taxon>
        <taxon>Streptosporangiales</taxon>
        <taxon>Nocardiopsidaceae</taxon>
        <taxon>Nocardiopsis</taxon>
    </lineage>
</organism>
<protein>
    <submittedName>
        <fullName evidence="3">Class I SAM-dependent methyltransferase</fullName>
    </submittedName>
</protein>
<dbReference type="InterPro" id="IPR013691">
    <property type="entry name" value="MeTrfase_14"/>
</dbReference>
<dbReference type="Gene3D" id="3.40.50.720">
    <property type="entry name" value="NAD(P)-binding Rossmann-like Domain"/>
    <property type="match status" value="1"/>
</dbReference>
<dbReference type="AlphaFoldDB" id="A0A223S0X6"/>
<dbReference type="RefSeq" id="WP_017621687.1">
    <property type="nucleotide sequence ID" value="NZ_ANBG01000434.1"/>
</dbReference>
<dbReference type="EMBL" id="CP022753">
    <property type="protein sequence ID" value="ASU81766.1"/>
    <property type="molecule type" value="Genomic_DNA"/>
</dbReference>
<dbReference type="GO" id="GO:0008168">
    <property type="term" value="F:methyltransferase activity"/>
    <property type="evidence" value="ECO:0007669"/>
    <property type="project" value="UniProtKB-KW"/>
</dbReference>
<dbReference type="PANTHER" id="PTHR43861">
    <property type="entry name" value="TRANS-ACONITATE 2-METHYLTRANSFERASE-RELATED"/>
    <property type="match status" value="1"/>
</dbReference>
<keyword evidence="3" id="KW-0808">Transferase</keyword>
<dbReference type="InterPro" id="IPR038576">
    <property type="entry name" value="Methyltransf_Zn-bd_dom_put_sf"/>
</dbReference>
<dbReference type="GO" id="GO:0032259">
    <property type="term" value="P:methylation"/>
    <property type="evidence" value="ECO:0007669"/>
    <property type="project" value="UniProtKB-KW"/>
</dbReference>
<name>A0A223S0X6_9ACTN</name>
<dbReference type="InterPro" id="IPR029063">
    <property type="entry name" value="SAM-dependent_MTases_sf"/>
</dbReference>
<dbReference type="Pfam" id="PF13489">
    <property type="entry name" value="Methyltransf_23"/>
    <property type="match status" value="1"/>
</dbReference>
<evidence type="ECO:0000313" key="3">
    <source>
        <dbReference type="EMBL" id="ASU81766.1"/>
    </source>
</evidence>
<dbReference type="KEGG" id="ngv:CDO52_02250"/>
<accession>A0A223S0X6</accession>
<dbReference type="InterPro" id="IPR013630">
    <property type="entry name" value="Methyltransf_Zn-bd_dom_put"/>
</dbReference>
<feature type="domain" description="Methyltransferase putative zinc binding" evidence="1">
    <location>
        <begin position="11"/>
        <end position="72"/>
    </location>
</feature>
<dbReference type="OrthoDB" id="9815644at2"/>
<reference evidence="3 4" key="1">
    <citation type="submission" date="2017-08" db="EMBL/GenBank/DDBJ databases">
        <title>The complete genome sequence of Nocardiopsis gilva YIM 90087.</title>
        <authorList>
            <person name="Yin M."/>
            <person name="Tang S."/>
        </authorList>
    </citation>
    <scope>NUCLEOTIDE SEQUENCE [LARGE SCALE GENOMIC DNA]</scope>
    <source>
        <strain evidence="3 4">YIM 90087</strain>
    </source>
</reference>
<sequence length="420" mass="45882">MQDIVRPIDECRVCRHNDWLDVVSFGSTPLAGNLIGEEDDAGGETLFPLEVVVCRQCWLMTLRHVIEPDVLFGHYRYVASDAGSIIQHMRQLVELCIERIGLTDGDLVVEFGSNTGAHLELFRQAGMRVVGVDPARNLAGIANDHGVETIPAGFTGEVGQEIATGHGLARLVYGRQCFAHIPDIHEVLNGVSAVLAPDGLFFVEVPYLAELLANNQFDTIFHEHLSYFSLGSLCRLFESHGLRVVDVHTADVHGGSIVVFAAPATADYEVRPAVAEMLAAERSQGIAEEGTYREFAERTERVRAQIRELVRSVVAEGKSVAGYGAPTKGSALLAACGLGHQEIRFCSDTTALKQGKIFPGSRIPIWSPEQAGAHVPDYYLLLAWNYAPEIISKEKEFLENGGRFIVPIPEPRVISAESTL</sequence>
<dbReference type="Gene3D" id="6.10.250.3100">
    <property type="match status" value="1"/>
</dbReference>
<dbReference type="PANTHER" id="PTHR43861:SF5">
    <property type="entry name" value="BLL5978 PROTEIN"/>
    <property type="match status" value="1"/>
</dbReference>
<keyword evidence="3" id="KW-0489">Methyltransferase</keyword>
<gene>
    <name evidence="3" type="ORF">CDO52_02250</name>
</gene>
<evidence type="ECO:0000313" key="4">
    <source>
        <dbReference type="Proteomes" id="UP000215005"/>
    </source>
</evidence>
<dbReference type="Pfam" id="PF08421">
    <property type="entry name" value="Methyltransf_13"/>
    <property type="match status" value="1"/>
</dbReference>
<dbReference type="Pfam" id="PF08484">
    <property type="entry name" value="Methyltransf_14"/>
    <property type="match status" value="1"/>
</dbReference>
<evidence type="ECO:0000259" key="2">
    <source>
        <dbReference type="Pfam" id="PF08484"/>
    </source>
</evidence>
<dbReference type="Proteomes" id="UP000215005">
    <property type="component" value="Chromosome"/>
</dbReference>
<dbReference type="SUPFAM" id="SSF53335">
    <property type="entry name" value="S-adenosyl-L-methionine-dependent methyltransferases"/>
    <property type="match status" value="1"/>
</dbReference>